<keyword evidence="4" id="KW-0274">FAD</keyword>
<keyword evidence="8" id="KW-1185">Reference proteome</keyword>
<dbReference type="EMBL" id="BAABLV010000005">
    <property type="protein sequence ID" value="GAA4889393.1"/>
    <property type="molecule type" value="Genomic_DNA"/>
</dbReference>
<dbReference type="Gene3D" id="3.30.43.10">
    <property type="entry name" value="Uridine Diphospho-n-acetylenolpyruvylglucosamine Reductase, domain 2"/>
    <property type="match status" value="1"/>
</dbReference>
<reference evidence="8" key="1">
    <citation type="journal article" date="2019" name="Int. J. Syst. Evol. Microbiol.">
        <title>The Global Catalogue of Microorganisms (GCM) 10K type strain sequencing project: providing services to taxonomists for standard genome sequencing and annotation.</title>
        <authorList>
            <consortium name="The Broad Institute Genomics Platform"/>
            <consortium name="The Broad Institute Genome Sequencing Center for Infectious Disease"/>
            <person name="Wu L."/>
            <person name="Ma J."/>
        </authorList>
    </citation>
    <scope>NUCLEOTIDE SEQUENCE [LARGE SCALE GENOMIC DNA]</scope>
    <source>
        <strain evidence="8">JCM 19125</strain>
    </source>
</reference>
<dbReference type="RefSeq" id="WP_345577715.1">
    <property type="nucleotide sequence ID" value="NZ_BAABLV010000005.1"/>
</dbReference>
<proteinExistence type="inferred from homology"/>
<keyword evidence="5" id="KW-0560">Oxidoreductase</keyword>
<evidence type="ECO:0000313" key="7">
    <source>
        <dbReference type="EMBL" id="GAA4889393.1"/>
    </source>
</evidence>
<comment type="similarity">
    <text evidence="2">Belongs to the oxygen-dependent FAD-linked oxidoreductase family.</text>
</comment>
<evidence type="ECO:0000313" key="8">
    <source>
        <dbReference type="Proteomes" id="UP001501521"/>
    </source>
</evidence>
<dbReference type="InterPro" id="IPR016169">
    <property type="entry name" value="FAD-bd_PCMH_sub2"/>
</dbReference>
<dbReference type="InterPro" id="IPR006094">
    <property type="entry name" value="Oxid_FAD_bind_N"/>
</dbReference>
<dbReference type="InterPro" id="IPR036318">
    <property type="entry name" value="FAD-bd_PCMH-like_sf"/>
</dbReference>
<dbReference type="InterPro" id="IPR050416">
    <property type="entry name" value="FAD-linked_Oxidoreductase"/>
</dbReference>
<dbReference type="Pfam" id="PF01565">
    <property type="entry name" value="FAD_binding_4"/>
    <property type="match status" value="1"/>
</dbReference>
<protein>
    <submittedName>
        <fullName evidence="7">FAD-binding oxidoreductase</fullName>
    </submittedName>
</protein>
<evidence type="ECO:0000256" key="1">
    <source>
        <dbReference type="ARBA" id="ARBA00001974"/>
    </source>
</evidence>
<dbReference type="Gene3D" id="3.40.462.20">
    <property type="match status" value="1"/>
</dbReference>
<evidence type="ECO:0000256" key="4">
    <source>
        <dbReference type="ARBA" id="ARBA00022827"/>
    </source>
</evidence>
<dbReference type="PANTHER" id="PTHR42973:SF39">
    <property type="entry name" value="FAD-BINDING PCMH-TYPE DOMAIN-CONTAINING PROTEIN"/>
    <property type="match status" value="1"/>
</dbReference>
<dbReference type="PANTHER" id="PTHR42973">
    <property type="entry name" value="BINDING OXIDOREDUCTASE, PUTATIVE (AFU_ORTHOLOGUE AFUA_1G17690)-RELATED"/>
    <property type="match status" value="1"/>
</dbReference>
<gene>
    <name evidence="7" type="ORF">GCM10025789_02240</name>
</gene>
<evidence type="ECO:0000259" key="6">
    <source>
        <dbReference type="PROSITE" id="PS51387"/>
    </source>
</evidence>
<comment type="caution">
    <text evidence="7">The sequence shown here is derived from an EMBL/GenBank/DDBJ whole genome shotgun (WGS) entry which is preliminary data.</text>
</comment>
<comment type="cofactor">
    <cofactor evidence="1">
        <name>FAD</name>
        <dbReference type="ChEBI" id="CHEBI:57692"/>
    </cofactor>
</comment>
<evidence type="ECO:0000256" key="3">
    <source>
        <dbReference type="ARBA" id="ARBA00022630"/>
    </source>
</evidence>
<dbReference type="PROSITE" id="PS51387">
    <property type="entry name" value="FAD_PCMH"/>
    <property type="match status" value="1"/>
</dbReference>
<feature type="domain" description="FAD-binding PCMH-type" evidence="6">
    <location>
        <begin position="38"/>
        <end position="215"/>
    </location>
</feature>
<evidence type="ECO:0000256" key="2">
    <source>
        <dbReference type="ARBA" id="ARBA00005466"/>
    </source>
</evidence>
<sequence length="455" mass="47583">MSATLKGRAGLPPLPAELANRAVFPDDRGYAMVRSSYMAAGSPAVVIMATTADEVAAAVRYAADAQGPDGERLPVAVRSGGHGIAGTSTNHGGIIIDLSRLDAVDLDPDAHRVRAQAGAGWGKVSTVLAPHDLTITSGNFGDTGVGGLATAGGVGYFARSQGLTIDRVRAAQLVTADGRVRWVDAEHEPDLFWAVRGGGTHVGIVTEVELEPTRMNTRSGDASIIYQEVGYAVTDLGAFTQAWGEWIDGAPRAAEGFLMLNATGSGRTIVRARNVWAGDDTAAATPVLEAALGLGQVFEQQAFITPYPQIVPSPGQPHLGQQAIRMRDVLVDRADAEVGRAMAQALADRTTLLGEIRALGGAVSDVDPSATAWAGRHQRALVGTWLRPAGTVAEDASFAPLQQLGTGTYAAYSSDVRPASAELAWPGDTGTRLRALSEQVDPEGLFTQGHSLRRR</sequence>
<dbReference type="SUPFAM" id="SSF56176">
    <property type="entry name" value="FAD-binding/transporter-associated domain-like"/>
    <property type="match status" value="1"/>
</dbReference>
<evidence type="ECO:0000256" key="5">
    <source>
        <dbReference type="ARBA" id="ARBA00023002"/>
    </source>
</evidence>
<dbReference type="InterPro" id="IPR016167">
    <property type="entry name" value="FAD-bd_PCMH_sub1"/>
</dbReference>
<dbReference type="Gene3D" id="3.30.465.10">
    <property type="match status" value="1"/>
</dbReference>
<dbReference type="Proteomes" id="UP001501521">
    <property type="component" value="Unassembled WGS sequence"/>
</dbReference>
<organism evidence="7 8">
    <name type="scientific">Tessaracoccus lubricantis</name>
    <dbReference type="NCBI Taxonomy" id="545543"/>
    <lineage>
        <taxon>Bacteria</taxon>
        <taxon>Bacillati</taxon>
        <taxon>Actinomycetota</taxon>
        <taxon>Actinomycetes</taxon>
        <taxon>Propionibacteriales</taxon>
        <taxon>Propionibacteriaceae</taxon>
        <taxon>Tessaracoccus</taxon>
    </lineage>
</organism>
<accession>A0ABP9EZN6</accession>
<name>A0ABP9EZN6_9ACTN</name>
<keyword evidence="3" id="KW-0285">Flavoprotein</keyword>
<dbReference type="InterPro" id="IPR016166">
    <property type="entry name" value="FAD-bd_PCMH"/>
</dbReference>